<dbReference type="STRING" id="679926.Mpet_2532"/>
<dbReference type="KEGG" id="mpi:Mpet_2532"/>
<dbReference type="EMBL" id="CP002117">
    <property type="protein sequence ID" value="ADN37276.1"/>
    <property type="molecule type" value="Genomic_DNA"/>
</dbReference>
<organism evidence="1 2">
    <name type="scientific">Methanolacinia petrolearia (strain DSM 11571 / OCM 486 / SEBR 4847)</name>
    <name type="common">Methanoplanus petrolearius</name>
    <dbReference type="NCBI Taxonomy" id="679926"/>
    <lineage>
        <taxon>Archaea</taxon>
        <taxon>Methanobacteriati</taxon>
        <taxon>Methanobacteriota</taxon>
        <taxon>Stenosarchaea group</taxon>
        <taxon>Methanomicrobia</taxon>
        <taxon>Methanomicrobiales</taxon>
        <taxon>Methanomicrobiaceae</taxon>
        <taxon>Methanolacinia</taxon>
    </lineage>
</organism>
<gene>
    <name evidence="1" type="ordered locus">Mpet_2532</name>
</gene>
<dbReference type="GeneID" id="9745025"/>
<dbReference type="AlphaFoldDB" id="E1RF32"/>
<sequence>MDQEPFKYVVRDSLNWLDKNPDFVKKNMDKIKVYSDLLGKDKKLTDAVLQSLKEHPALLLVLIQYIEQTSNPSKKLLAKGSSCK</sequence>
<proteinExistence type="predicted"/>
<dbReference type="Proteomes" id="UP000006565">
    <property type="component" value="Chromosome"/>
</dbReference>
<accession>E1RF32</accession>
<evidence type="ECO:0000313" key="1">
    <source>
        <dbReference type="EMBL" id="ADN37276.1"/>
    </source>
</evidence>
<reference evidence="1 2" key="1">
    <citation type="journal article" date="2010" name="Stand. Genomic Sci.">
        <title>Complete genome sequence of Methanoplanus petrolearius type strain (SEBR 4847).</title>
        <authorList>
            <person name="Brambilla E."/>
            <person name="Djao O.D."/>
            <person name="Daligault H."/>
            <person name="Lapidus A."/>
            <person name="Lucas S."/>
            <person name="Hammon N."/>
            <person name="Nolan M."/>
            <person name="Tice H."/>
            <person name="Cheng J.F."/>
            <person name="Han C."/>
            <person name="Tapia R."/>
            <person name="Goodwin L."/>
            <person name="Pitluck S."/>
            <person name="Liolios K."/>
            <person name="Ivanova N."/>
            <person name="Mavromatis K."/>
            <person name="Mikhailova N."/>
            <person name="Pati A."/>
            <person name="Chen A."/>
            <person name="Palaniappan K."/>
            <person name="Land M."/>
            <person name="Hauser L."/>
            <person name="Chang Y.J."/>
            <person name="Jeffries C.D."/>
            <person name="Rohde M."/>
            <person name="Spring S."/>
            <person name="Sikorski J."/>
            <person name="Goker M."/>
            <person name="Woyke T."/>
            <person name="Bristow J."/>
            <person name="Eisen J.A."/>
            <person name="Markowitz V."/>
            <person name="Hugenholtz P."/>
            <person name="Kyrpides N.C."/>
            <person name="Klenk H.P."/>
        </authorList>
    </citation>
    <scope>NUCLEOTIDE SEQUENCE [LARGE SCALE GENOMIC DNA]</scope>
    <source>
        <strain evidence="2">DSM 11571 / OCM 486 / SEBR 4847</strain>
    </source>
</reference>
<protein>
    <submittedName>
        <fullName evidence="1">Uncharacterized protein</fullName>
    </submittedName>
</protein>
<name>E1RF32_METP4</name>
<dbReference type="RefSeq" id="WP_013330449.1">
    <property type="nucleotide sequence ID" value="NC_014507.1"/>
</dbReference>
<evidence type="ECO:0000313" key="2">
    <source>
        <dbReference type="Proteomes" id="UP000006565"/>
    </source>
</evidence>
<dbReference type="HOGENOM" id="CLU_2519801_0_0_2"/>
<keyword evidence="2" id="KW-1185">Reference proteome</keyword>